<dbReference type="Pfam" id="PF01607">
    <property type="entry name" value="CBM_14"/>
    <property type="match status" value="1"/>
</dbReference>
<evidence type="ECO:0000313" key="4">
    <source>
        <dbReference type="RefSeq" id="XP_011204908.1"/>
    </source>
</evidence>
<evidence type="ECO:0000313" key="3">
    <source>
        <dbReference type="Proteomes" id="UP001652620"/>
    </source>
</evidence>
<sequence>MKFVYVLAFVTLAYAVSVIAECDPHGSGEPTCTSSNEGAISRNFWDPTQYWQCQDGKAILVACEFLTGFSSTAGKCVPWKEWDWTDPCAAASA</sequence>
<dbReference type="InterPro" id="IPR036508">
    <property type="entry name" value="Chitin-bd_dom_sf"/>
</dbReference>
<dbReference type="GO" id="GO:0008061">
    <property type="term" value="F:chitin binding"/>
    <property type="evidence" value="ECO:0007669"/>
    <property type="project" value="InterPro"/>
</dbReference>
<feature type="chain" id="PRO_5026983347" evidence="1">
    <location>
        <begin position="16"/>
        <end position="93"/>
    </location>
</feature>
<feature type="signal peptide" evidence="1">
    <location>
        <begin position="1"/>
        <end position="15"/>
    </location>
</feature>
<dbReference type="GeneID" id="105227332"/>
<evidence type="ECO:0000256" key="1">
    <source>
        <dbReference type="SAM" id="SignalP"/>
    </source>
</evidence>
<dbReference type="KEGG" id="bdr:105227332"/>
<dbReference type="FunCoup" id="A0A6I9V891">
    <property type="interactions" value="25"/>
</dbReference>
<keyword evidence="3" id="KW-1185">Reference proteome</keyword>
<dbReference type="Proteomes" id="UP001652620">
    <property type="component" value="Chromosome 5"/>
</dbReference>
<dbReference type="InterPro" id="IPR002557">
    <property type="entry name" value="Chitin-bd_dom"/>
</dbReference>
<protein>
    <submittedName>
        <fullName evidence="4">Uncharacterized protein LOC105227332</fullName>
    </submittedName>
</protein>
<name>A0A6I9V891_BACDO</name>
<accession>A0A6I9V891</accession>
<dbReference type="InParanoid" id="A0A6I9V891"/>
<reference evidence="4" key="1">
    <citation type="submission" date="2025-08" db="UniProtKB">
        <authorList>
            <consortium name="RefSeq"/>
        </authorList>
    </citation>
    <scope>IDENTIFICATION</scope>
    <source>
        <tissue evidence="4">Adult</tissue>
    </source>
</reference>
<dbReference type="PANTHER" id="PTHR20987">
    <property type="entry name" value="CHITIN-BINDING TYPE-2 DOMAIN-CONTAINING PROTEIN-RELATED"/>
    <property type="match status" value="1"/>
</dbReference>
<dbReference type="PROSITE" id="PS50940">
    <property type="entry name" value="CHIT_BIND_II"/>
    <property type="match status" value="1"/>
</dbReference>
<evidence type="ECO:0000259" key="2">
    <source>
        <dbReference type="PROSITE" id="PS50940"/>
    </source>
</evidence>
<dbReference type="OMA" id="IYADLAC"/>
<feature type="domain" description="Chitin-binding type-2" evidence="2">
    <location>
        <begin position="29"/>
        <end position="90"/>
    </location>
</feature>
<dbReference type="RefSeq" id="XP_011204908.1">
    <property type="nucleotide sequence ID" value="XM_011206606.4"/>
</dbReference>
<keyword evidence="1" id="KW-0732">Signal</keyword>
<proteinExistence type="predicted"/>
<gene>
    <name evidence="4" type="primary">LOC105227332</name>
</gene>
<dbReference type="OrthoDB" id="7913749at2759"/>
<dbReference type="AlphaFoldDB" id="A0A6I9V891"/>
<dbReference type="PANTHER" id="PTHR20987:SF0">
    <property type="entry name" value="CHITIN-BINDING TYPE-2 DOMAIN-CONTAINING PROTEIN-RELATED"/>
    <property type="match status" value="1"/>
</dbReference>
<dbReference type="SUPFAM" id="SSF57625">
    <property type="entry name" value="Invertebrate chitin-binding proteins"/>
    <property type="match status" value="1"/>
</dbReference>
<organism evidence="3 4">
    <name type="scientific">Bactrocera dorsalis</name>
    <name type="common">Oriental fruit fly</name>
    <name type="synonym">Dacus dorsalis</name>
    <dbReference type="NCBI Taxonomy" id="27457"/>
    <lineage>
        <taxon>Eukaryota</taxon>
        <taxon>Metazoa</taxon>
        <taxon>Ecdysozoa</taxon>
        <taxon>Arthropoda</taxon>
        <taxon>Hexapoda</taxon>
        <taxon>Insecta</taxon>
        <taxon>Pterygota</taxon>
        <taxon>Neoptera</taxon>
        <taxon>Endopterygota</taxon>
        <taxon>Diptera</taxon>
        <taxon>Brachycera</taxon>
        <taxon>Muscomorpha</taxon>
        <taxon>Tephritoidea</taxon>
        <taxon>Tephritidae</taxon>
        <taxon>Bactrocera</taxon>
        <taxon>Bactrocera</taxon>
    </lineage>
</organism>
<dbReference type="GO" id="GO:0005576">
    <property type="term" value="C:extracellular region"/>
    <property type="evidence" value="ECO:0007669"/>
    <property type="project" value="InterPro"/>
</dbReference>